<feature type="region of interest" description="Disordered" evidence="1">
    <location>
        <begin position="32"/>
        <end position="52"/>
    </location>
</feature>
<reference evidence="2" key="1">
    <citation type="submission" date="2023-07" db="EMBL/GenBank/DDBJ databases">
        <title>draft genome sequence of fig (Ficus carica).</title>
        <authorList>
            <person name="Takahashi T."/>
            <person name="Nishimura K."/>
        </authorList>
    </citation>
    <scope>NUCLEOTIDE SEQUENCE</scope>
</reference>
<accession>A0AA88DX12</accession>
<protein>
    <submittedName>
        <fullName evidence="2">Uncharacterized protein</fullName>
    </submittedName>
</protein>
<gene>
    <name evidence="2" type="ORF">TIFTF001_032633</name>
    <name evidence="3" type="ORF">TIFTF001_038814</name>
</gene>
<organism evidence="2 4">
    <name type="scientific">Ficus carica</name>
    <name type="common">Common fig</name>
    <dbReference type="NCBI Taxonomy" id="3494"/>
    <lineage>
        <taxon>Eukaryota</taxon>
        <taxon>Viridiplantae</taxon>
        <taxon>Streptophyta</taxon>
        <taxon>Embryophyta</taxon>
        <taxon>Tracheophyta</taxon>
        <taxon>Spermatophyta</taxon>
        <taxon>Magnoliopsida</taxon>
        <taxon>eudicotyledons</taxon>
        <taxon>Gunneridae</taxon>
        <taxon>Pentapetalae</taxon>
        <taxon>rosids</taxon>
        <taxon>fabids</taxon>
        <taxon>Rosales</taxon>
        <taxon>Moraceae</taxon>
        <taxon>Ficeae</taxon>
        <taxon>Ficus</taxon>
    </lineage>
</organism>
<evidence type="ECO:0000313" key="3">
    <source>
        <dbReference type="EMBL" id="GMN69769.1"/>
    </source>
</evidence>
<evidence type="ECO:0000313" key="2">
    <source>
        <dbReference type="EMBL" id="GMN63555.1"/>
    </source>
</evidence>
<name>A0AA88DX12_FICCA</name>
<keyword evidence="4" id="KW-1185">Reference proteome</keyword>
<dbReference type="EMBL" id="BTGU01000152">
    <property type="protein sequence ID" value="GMN63555.1"/>
    <property type="molecule type" value="Genomic_DNA"/>
</dbReference>
<proteinExistence type="predicted"/>
<dbReference type="Proteomes" id="UP001187192">
    <property type="component" value="Unassembled WGS sequence"/>
</dbReference>
<evidence type="ECO:0000313" key="4">
    <source>
        <dbReference type="Proteomes" id="UP001187192"/>
    </source>
</evidence>
<dbReference type="AlphaFoldDB" id="A0AA88DX12"/>
<comment type="caution">
    <text evidence="2">The sequence shown here is derived from an EMBL/GenBank/DDBJ whole genome shotgun (WGS) entry which is preliminary data.</text>
</comment>
<evidence type="ECO:0000256" key="1">
    <source>
        <dbReference type="SAM" id="MobiDB-lite"/>
    </source>
</evidence>
<sequence>MGQQYSYTNGFLISKGANTTTKVGLHGGDYTTVSQNRRANGGLHDGRAKTVV</sequence>
<dbReference type="EMBL" id="BTGU01000930">
    <property type="protein sequence ID" value="GMN69769.1"/>
    <property type="molecule type" value="Genomic_DNA"/>
</dbReference>